<feature type="binding site" evidence="9">
    <location>
        <position position="123"/>
    </location>
    <ligand>
        <name>S-adenosyl-L-methionine</name>
        <dbReference type="ChEBI" id="CHEBI:59789"/>
    </ligand>
</feature>
<dbReference type="InterPro" id="IPR022474">
    <property type="entry name" value="Thiopur_S-MeTfrase_Se/Te_detox"/>
</dbReference>
<comment type="catalytic activity">
    <reaction evidence="1 9">
        <text>S-adenosyl-L-methionine + a thiopurine = S-adenosyl-L-homocysteine + a thiopurine S-methylether.</text>
        <dbReference type="EC" id="2.1.1.67"/>
    </reaction>
</comment>
<dbReference type="Gene3D" id="3.40.50.150">
    <property type="entry name" value="Vaccinia Virus protein VP39"/>
    <property type="match status" value="1"/>
</dbReference>
<dbReference type="PANTHER" id="PTHR10259">
    <property type="entry name" value="THIOPURINE S-METHYLTRANSFERASE"/>
    <property type="match status" value="1"/>
</dbReference>
<organism evidence="10 11">
    <name type="scientific">Agarivorans aestuarii</name>
    <dbReference type="NCBI Taxonomy" id="1563703"/>
    <lineage>
        <taxon>Bacteria</taxon>
        <taxon>Pseudomonadati</taxon>
        <taxon>Pseudomonadota</taxon>
        <taxon>Gammaproteobacteria</taxon>
        <taxon>Alteromonadales</taxon>
        <taxon>Alteromonadaceae</taxon>
        <taxon>Agarivorans</taxon>
    </lineage>
</organism>
<evidence type="ECO:0000256" key="4">
    <source>
        <dbReference type="ARBA" id="ARBA00011905"/>
    </source>
</evidence>
<comment type="subcellular location">
    <subcellularLocation>
        <location evidence="2 9">Cytoplasm</location>
    </subcellularLocation>
</comment>
<keyword evidence="5 9" id="KW-0963">Cytoplasm</keyword>
<dbReference type="InterPro" id="IPR025835">
    <property type="entry name" value="Thiopurine_S-MeTrfase"/>
</dbReference>
<evidence type="ECO:0000256" key="2">
    <source>
        <dbReference type="ARBA" id="ARBA00004496"/>
    </source>
</evidence>
<dbReference type="Proteomes" id="UP001310248">
    <property type="component" value="Unassembled WGS sequence"/>
</dbReference>
<protein>
    <recommendedName>
        <fullName evidence="4 9">Thiopurine S-methyltransferase</fullName>
        <ecNumber evidence="4 9">2.1.1.67</ecNumber>
    </recommendedName>
    <alternativeName>
        <fullName evidence="9">Thiopurine methyltransferase</fullName>
    </alternativeName>
</protein>
<evidence type="ECO:0000256" key="9">
    <source>
        <dbReference type="HAMAP-Rule" id="MF_00812"/>
    </source>
</evidence>
<dbReference type="EC" id="2.1.1.67" evidence="4 9"/>
<feature type="binding site" evidence="9">
    <location>
        <position position="10"/>
    </location>
    <ligand>
        <name>S-adenosyl-L-methionine</name>
        <dbReference type="ChEBI" id="CHEBI:59789"/>
    </ligand>
</feature>
<dbReference type="GO" id="GO:0032259">
    <property type="term" value="P:methylation"/>
    <property type="evidence" value="ECO:0007669"/>
    <property type="project" value="UniProtKB-KW"/>
</dbReference>
<comment type="caution">
    <text evidence="10">The sequence shown here is derived from an EMBL/GenBank/DDBJ whole genome shotgun (WGS) entry which is preliminary data.</text>
</comment>
<sequence>MHEQFWHQKWEKDEIGFHEGEVNRFLYEYFDALRLPVGARVFVPLCGKTRDIAWLLDQGMKVVGAELSEHAIKQLFAELNIEPKVAALADGFHYSSTNIDIFVANIFSLNSELLGEVEAIYDRGALVALPEDIRTRYAQMLASITNQASQLVVTYNYQQSQYSGPPFALPESEVERLYASTYGLKKLASRQETEGFAKGIAVENAVWLLEK</sequence>
<dbReference type="NCBIfam" id="NF009732">
    <property type="entry name" value="PRK13255.1"/>
    <property type="match status" value="1"/>
</dbReference>
<evidence type="ECO:0000313" key="10">
    <source>
        <dbReference type="EMBL" id="MEE1675844.1"/>
    </source>
</evidence>
<keyword evidence="6 9" id="KW-0489">Methyltransferase</keyword>
<dbReference type="NCBIfam" id="TIGR03840">
    <property type="entry name" value="TMPT_Se_Te"/>
    <property type="match status" value="1"/>
</dbReference>
<evidence type="ECO:0000256" key="3">
    <source>
        <dbReference type="ARBA" id="ARBA00008145"/>
    </source>
</evidence>
<accession>A0ABU7G9W3</accession>
<proteinExistence type="inferred from homology"/>
<name>A0ABU7G9W3_9ALTE</name>
<dbReference type="EMBL" id="JAYDYW010000016">
    <property type="protein sequence ID" value="MEE1675844.1"/>
    <property type="molecule type" value="Genomic_DNA"/>
</dbReference>
<dbReference type="PROSITE" id="PS51585">
    <property type="entry name" value="SAM_MT_TPMT"/>
    <property type="match status" value="1"/>
</dbReference>
<dbReference type="RefSeq" id="WP_329776623.1">
    <property type="nucleotide sequence ID" value="NZ_JAYDYW010000016.1"/>
</dbReference>
<evidence type="ECO:0000256" key="6">
    <source>
        <dbReference type="ARBA" id="ARBA00022603"/>
    </source>
</evidence>
<dbReference type="Pfam" id="PF05724">
    <property type="entry name" value="TPMT"/>
    <property type="match status" value="1"/>
</dbReference>
<evidence type="ECO:0000313" key="11">
    <source>
        <dbReference type="Proteomes" id="UP001310248"/>
    </source>
</evidence>
<keyword evidence="7 9" id="KW-0808">Transferase</keyword>
<keyword evidence="8 9" id="KW-0949">S-adenosyl-L-methionine</keyword>
<dbReference type="GO" id="GO:0008119">
    <property type="term" value="F:thiopurine S-methyltransferase activity"/>
    <property type="evidence" value="ECO:0007669"/>
    <property type="project" value="UniProtKB-EC"/>
</dbReference>
<dbReference type="InterPro" id="IPR029063">
    <property type="entry name" value="SAM-dependent_MTases_sf"/>
</dbReference>
<dbReference type="InterPro" id="IPR008854">
    <property type="entry name" value="TPMT"/>
</dbReference>
<comment type="similarity">
    <text evidence="3 9">Belongs to the class I-like SAM-binding methyltransferase superfamily. TPMT family.</text>
</comment>
<dbReference type="SUPFAM" id="SSF53335">
    <property type="entry name" value="S-adenosyl-L-methionine-dependent methyltransferases"/>
    <property type="match status" value="1"/>
</dbReference>
<evidence type="ECO:0000256" key="1">
    <source>
        <dbReference type="ARBA" id="ARBA00000903"/>
    </source>
</evidence>
<evidence type="ECO:0000256" key="7">
    <source>
        <dbReference type="ARBA" id="ARBA00022679"/>
    </source>
</evidence>
<dbReference type="HAMAP" id="MF_00812">
    <property type="entry name" value="Thiopur_methtran"/>
    <property type="match status" value="1"/>
</dbReference>
<evidence type="ECO:0000256" key="5">
    <source>
        <dbReference type="ARBA" id="ARBA00022490"/>
    </source>
</evidence>
<reference evidence="11" key="1">
    <citation type="submission" date="2023-07" db="EMBL/GenBank/DDBJ databases">
        <title>Draft genome sequence of Agarivorans aestuarii strain ZMCS4, a CAZymes producing bacteria isolated from the marine brown algae Clodostephus spongiosus.</title>
        <authorList>
            <person name="Lorente B."/>
            <person name="Cabral C."/>
            <person name="Frias J."/>
            <person name="Faria J."/>
            <person name="Toubarro D."/>
        </authorList>
    </citation>
    <scope>NUCLEOTIDE SEQUENCE [LARGE SCALE GENOMIC DNA]</scope>
    <source>
        <strain evidence="11">ZMCS4</strain>
    </source>
</reference>
<evidence type="ECO:0000256" key="8">
    <source>
        <dbReference type="ARBA" id="ARBA00022691"/>
    </source>
</evidence>
<keyword evidence="11" id="KW-1185">Reference proteome</keyword>
<dbReference type="PANTHER" id="PTHR10259:SF11">
    <property type="entry name" value="THIOPURINE S-METHYLTRANSFERASE"/>
    <property type="match status" value="1"/>
</dbReference>
<feature type="binding site" evidence="9">
    <location>
        <position position="66"/>
    </location>
    <ligand>
        <name>S-adenosyl-L-methionine</name>
        <dbReference type="ChEBI" id="CHEBI:59789"/>
    </ligand>
</feature>
<gene>
    <name evidence="10" type="primary">tmpT</name>
    <name evidence="9" type="synonym">tpm</name>
    <name evidence="10" type="ORF">SNR37_001171</name>
</gene>
<dbReference type="PIRSF" id="PIRSF023956">
    <property type="entry name" value="Thiopurine_S-methyltransferase"/>
    <property type="match status" value="1"/>
</dbReference>
<feature type="binding site" evidence="9">
    <location>
        <position position="45"/>
    </location>
    <ligand>
        <name>S-adenosyl-L-methionine</name>
        <dbReference type="ChEBI" id="CHEBI:59789"/>
    </ligand>
</feature>